<accession>A0AB35HQY8</accession>
<dbReference type="InterPro" id="IPR029465">
    <property type="entry name" value="ATPgrasp_TupA"/>
</dbReference>
<dbReference type="RefSeq" id="WP_234747741.1">
    <property type="nucleotide sequence ID" value="NZ_JACACB010000024.1"/>
</dbReference>
<organism evidence="1 2">
    <name type="scientific">Tetragenococcus halophilus</name>
    <name type="common">Pediococcus halophilus</name>
    <dbReference type="NCBI Taxonomy" id="51669"/>
    <lineage>
        <taxon>Bacteria</taxon>
        <taxon>Bacillati</taxon>
        <taxon>Bacillota</taxon>
        <taxon>Bacilli</taxon>
        <taxon>Lactobacillales</taxon>
        <taxon>Enterococcaceae</taxon>
        <taxon>Tetragenococcus</taxon>
    </lineage>
</organism>
<protein>
    <recommendedName>
        <fullName evidence="3">Glycosyltransferase</fullName>
    </recommendedName>
</protein>
<dbReference type="AlphaFoldDB" id="A0AB35HQY8"/>
<dbReference type="Proteomes" id="UP001057280">
    <property type="component" value="Unassembled WGS sequence"/>
</dbReference>
<dbReference type="Pfam" id="PF14305">
    <property type="entry name" value="ATPgrasp_TupA"/>
    <property type="match status" value="1"/>
</dbReference>
<name>A0AB35HQY8_TETHA</name>
<proteinExistence type="predicted"/>
<sequence length="316" mass="37656">MIDSIKQILRGTPIYVLYKNLQAKPFEINPRNFISNKYKQFYGTEMDFSTPQKLSEKIQLLKIYYYPNCERVIQATDKYTLHTFLKEKSLARLAVPYLQVYDRSEDFDISILPQEFVLKKTNASGLNLIVKDKRNITEKEIKKKLKYWFVFDYGKFSHEPHYSKAVNRIICEPFFRNLGNEYRFFMVDGEIGFIQVIVWDWAKKGQSQRVNDEFIIEGHSKHYRLHFDKEWNLYWKDNDTPAIEISKPDNFEYLKQISKKVAEDFPVVRVDFNEINGEVKISELTFTPANGYLEILKQRPDIDIALGKKLRIEDYF</sequence>
<comment type="caution">
    <text evidence="1">The sequence shown here is derived from an EMBL/GenBank/DDBJ whole genome shotgun (WGS) entry which is preliminary data.</text>
</comment>
<reference evidence="1" key="2">
    <citation type="journal article" date="2021" name="BMC Microbiol.">
        <title>The diversity among the species Tetragenococcus halophilus including new isolates from a lupine seed fermentation.</title>
        <authorList>
            <person name="Link T."/>
            <person name="Vogel R.F."/>
            <person name="Ehrmann M.A."/>
        </authorList>
    </citation>
    <scope>NUCLEOTIDE SEQUENCE</scope>
    <source>
        <strain evidence="1">TMW 2.2257</strain>
    </source>
</reference>
<evidence type="ECO:0000313" key="2">
    <source>
        <dbReference type="Proteomes" id="UP001057280"/>
    </source>
</evidence>
<reference evidence="1" key="1">
    <citation type="submission" date="2020-06" db="EMBL/GenBank/DDBJ databases">
        <authorList>
            <person name="Link T."/>
            <person name="Ehrmann M."/>
        </authorList>
    </citation>
    <scope>NUCLEOTIDE SEQUENCE</scope>
    <source>
        <strain evidence="1">TMW 2.2257</strain>
    </source>
</reference>
<gene>
    <name evidence="1" type="ORF">HXW75_08520</name>
</gene>
<dbReference type="EMBL" id="JACACB010000024">
    <property type="protein sequence ID" value="MCO8298515.1"/>
    <property type="molecule type" value="Genomic_DNA"/>
</dbReference>
<evidence type="ECO:0000313" key="1">
    <source>
        <dbReference type="EMBL" id="MCO8298515.1"/>
    </source>
</evidence>
<evidence type="ECO:0008006" key="3">
    <source>
        <dbReference type="Google" id="ProtNLM"/>
    </source>
</evidence>